<dbReference type="PANTHER" id="PTHR46233:SF3">
    <property type="entry name" value="HYDROXYACYLGLUTATHIONE HYDROLASE GLOC"/>
    <property type="match status" value="1"/>
</dbReference>
<dbReference type="Proteomes" id="UP000199820">
    <property type="component" value="Unassembled WGS sequence"/>
</dbReference>
<protein>
    <submittedName>
        <fullName evidence="6">Glyoxylase, beta-lactamase superfamily II</fullName>
    </submittedName>
</protein>
<sequence>MYIQTICVGNIETNCYLVSGFKPGNGQIPGILIDPGAEAERILREVAKKNLKIEAILLTHGHYDHTGALEEVRKALNAKVYACDREREVLADPAKNLSGDLYVFGPGHGTSFSADVWVKDGDVLELAGLRLKVLHTPGHTEGSCCYYEEAEKVLFCGDTLFYRSCGRTDMPTGSMQQIAHSVCQILFRLPDDVTAYPGHMNETQIGYEKIYNVLAKYASWETDI</sequence>
<accession>A0A1I0EJP4</accession>
<dbReference type="InterPro" id="IPR051453">
    <property type="entry name" value="MBL_Glyoxalase_II"/>
</dbReference>
<organism evidence="6 7">
    <name type="scientific">[Clostridium] aminophilum</name>
    <dbReference type="NCBI Taxonomy" id="1526"/>
    <lineage>
        <taxon>Bacteria</taxon>
        <taxon>Bacillati</taxon>
        <taxon>Bacillota</taxon>
        <taxon>Clostridia</taxon>
        <taxon>Lachnospirales</taxon>
        <taxon>Lachnospiraceae</taxon>
    </lineage>
</organism>
<evidence type="ECO:0000259" key="5">
    <source>
        <dbReference type="SMART" id="SM00849"/>
    </source>
</evidence>
<feature type="domain" description="Metallo-beta-lactamase" evidence="5">
    <location>
        <begin position="12"/>
        <end position="199"/>
    </location>
</feature>
<dbReference type="InterPro" id="IPR001279">
    <property type="entry name" value="Metallo-B-lactamas"/>
</dbReference>
<name>A0A1I0EJP4_9FIRM</name>
<dbReference type="InterPro" id="IPR036866">
    <property type="entry name" value="RibonucZ/Hydroxyglut_hydro"/>
</dbReference>
<dbReference type="EMBL" id="FOIL01000019">
    <property type="protein sequence ID" value="SET45659.1"/>
    <property type="molecule type" value="Genomic_DNA"/>
</dbReference>
<dbReference type="OrthoDB" id="9802248at2"/>
<keyword evidence="2" id="KW-0479">Metal-binding</keyword>
<evidence type="ECO:0000256" key="4">
    <source>
        <dbReference type="ARBA" id="ARBA00022833"/>
    </source>
</evidence>
<reference evidence="6 7" key="1">
    <citation type="submission" date="2016-10" db="EMBL/GenBank/DDBJ databases">
        <authorList>
            <person name="de Groot N.N."/>
        </authorList>
    </citation>
    <scope>NUCLEOTIDE SEQUENCE [LARGE SCALE GENOMIC DNA]</scope>
    <source>
        <strain evidence="6 7">KH1P1</strain>
    </source>
</reference>
<dbReference type="STRING" id="1526.SAMN02910262_01183"/>
<dbReference type="Pfam" id="PF00753">
    <property type="entry name" value="Lactamase_B"/>
    <property type="match status" value="1"/>
</dbReference>
<dbReference type="SMART" id="SM00849">
    <property type="entry name" value="Lactamase_B"/>
    <property type="match status" value="1"/>
</dbReference>
<dbReference type="RefSeq" id="WP_074649417.1">
    <property type="nucleotide sequence ID" value="NZ_FOIL01000019.1"/>
</dbReference>
<dbReference type="SUPFAM" id="SSF56281">
    <property type="entry name" value="Metallo-hydrolase/oxidoreductase"/>
    <property type="match status" value="1"/>
</dbReference>
<evidence type="ECO:0000313" key="6">
    <source>
        <dbReference type="EMBL" id="SET45659.1"/>
    </source>
</evidence>
<comment type="cofactor">
    <cofactor evidence="1">
        <name>Zn(2+)</name>
        <dbReference type="ChEBI" id="CHEBI:29105"/>
    </cofactor>
</comment>
<gene>
    <name evidence="6" type="ORF">SAMN04487771_101912</name>
</gene>
<evidence type="ECO:0000256" key="1">
    <source>
        <dbReference type="ARBA" id="ARBA00001947"/>
    </source>
</evidence>
<dbReference type="GO" id="GO:0046872">
    <property type="term" value="F:metal ion binding"/>
    <property type="evidence" value="ECO:0007669"/>
    <property type="project" value="UniProtKB-KW"/>
</dbReference>
<dbReference type="eggNOG" id="COG0491">
    <property type="taxonomic scope" value="Bacteria"/>
</dbReference>
<evidence type="ECO:0000256" key="2">
    <source>
        <dbReference type="ARBA" id="ARBA00022723"/>
    </source>
</evidence>
<keyword evidence="4" id="KW-0862">Zinc</keyword>
<dbReference type="PANTHER" id="PTHR46233">
    <property type="entry name" value="HYDROXYACYLGLUTATHIONE HYDROLASE GLOC"/>
    <property type="match status" value="1"/>
</dbReference>
<evidence type="ECO:0000313" key="7">
    <source>
        <dbReference type="Proteomes" id="UP000199820"/>
    </source>
</evidence>
<dbReference type="GO" id="GO:0016787">
    <property type="term" value="F:hydrolase activity"/>
    <property type="evidence" value="ECO:0007669"/>
    <property type="project" value="UniProtKB-KW"/>
</dbReference>
<keyword evidence="3" id="KW-0378">Hydrolase</keyword>
<dbReference type="AlphaFoldDB" id="A0A1I0EJP4"/>
<dbReference type="CDD" id="cd06262">
    <property type="entry name" value="metallo-hydrolase-like_MBL-fold"/>
    <property type="match status" value="1"/>
</dbReference>
<proteinExistence type="predicted"/>
<evidence type="ECO:0000256" key="3">
    <source>
        <dbReference type="ARBA" id="ARBA00022801"/>
    </source>
</evidence>
<keyword evidence="7" id="KW-1185">Reference proteome</keyword>
<dbReference type="Gene3D" id="3.60.15.10">
    <property type="entry name" value="Ribonuclease Z/Hydroxyacylglutathione hydrolase-like"/>
    <property type="match status" value="1"/>
</dbReference>